<reference evidence="1 2" key="1">
    <citation type="submission" date="2016-03" db="EMBL/GenBank/DDBJ databases">
        <title>Draft genome sequence of Acetobacter malorum CECT 7742, a strain isolated from strawberry vinegar.</title>
        <authorList>
            <person name="Sainz F."/>
            <person name="Mas A."/>
            <person name="Torija M.J."/>
        </authorList>
    </citation>
    <scope>NUCLEOTIDE SEQUENCE [LARGE SCALE GENOMIC DNA]</scope>
    <source>
        <strain evidence="1 2">CECT 7742</strain>
    </source>
</reference>
<protein>
    <submittedName>
        <fullName evidence="1">Uncharacterized protein</fullName>
    </submittedName>
</protein>
<evidence type="ECO:0000313" key="1">
    <source>
        <dbReference type="EMBL" id="OAG77168.1"/>
    </source>
</evidence>
<organism evidence="1 2">
    <name type="scientific">Acetobacter malorum</name>
    <dbReference type="NCBI Taxonomy" id="178901"/>
    <lineage>
        <taxon>Bacteria</taxon>
        <taxon>Pseudomonadati</taxon>
        <taxon>Pseudomonadota</taxon>
        <taxon>Alphaproteobacteria</taxon>
        <taxon>Acetobacterales</taxon>
        <taxon>Acetobacteraceae</taxon>
        <taxon>Acetobacter</taxon>
    </lineage>
</organism>
<accession>A0A177GA69</accession>
<sequence>MQEGCFYSIGGDPLTAQDHIVCCVRELRNTNYPDHSALELVESMARGKWNLGRGPVIDLISSEINFDAVVYFQGDIRLSTFYVFKANKLSLMTA</sequence>
<dbReference type="PATRIC" id="fig|178901.16.peg.1819"/>
<gene>
    <name evidence="1" type="ORF">Amal_01706</name>
</gene>
<name>A0A177GA69_9PROT</name>
<dbReference type="AlphaFoldDB" id="A0A177GA69"/>
<dbReference type="EMBL" id="LVHD01000017">
    <property type="protein sequence ID" value="OAG77168.1"/>
    <property type="molecule type" value="Genomic_DNA"/>
</dbReference>
<proteinExistence type="predicted"/>
<dbReference type="Proteomes" id="UP000077349">
    <property type="component" value="Unassembled WGS sequence"/>
</dbReference>
<comment type="caution">
    <text evidence="1">The sequence shown here is derived from an EMBL/GenBank/DDBJ whole genome shotgun (WGS) entry which is preliminary data.</text>
</comment>
<evidence type="ECO:0000313" key="2">
    <source>
        <dbReference type="Proteomes" id="UP000077349"/>
    </source>
</evidence>